<dbReference type="SUPFAM" id="SSF53901">
    <property type="entry name" value="Thiolase-like"/>
    <property type="match status" value="1"/>
</dbReference>
<dbReference type="InterPro" id="IPR016039">
    <property type="entry name" value="Thiolase-like"/>
</dbReference>
<dbReference type="PANTHER" id="PTHR11877">
    <property type="entry name" value="HYDROXYMETHYLGLUTARYL-COA SYNTHASE"/>
    <property type="match status" value="1"/>
</dbReference>
<dbReference type="PIRSF" id="PIRSF000451">
    <property type="entry name" value="PKS_III"/>
    <property type="match status" value="1"/>
</dbReference>
<reference evidence="5 6" key="1">
    <citation type="submission" date="2019-02" db="EMBL/GenBank/DDBJ databases">
        <title>Current taxonomic status of genus Agrobacterium and description of Agrobacterium cavarae sp. nov. isolated from maize roots.</title>
        <authorList>
            <person name="Flores-Felix J.D."/>
            <person name="Menendez E."/>
            <person name="Ramirez-Bahena M.H."/>
            <person name="Garcia-Fraile P."/>
            <person name="Velazquez E."/>
        </authorList>
    </citation>
    <scope>NUCLEOTIDE SEQUENCE [LARGE SCALE GENOMIC DNA]</scope>
    <source>
        <strain evidence="5 6">RZME10</strain>
    </source>
</reference>
<evidence type="ECO:0000259" key="4">
    <source>
        <dbReference type="Pfam" id="PF02797"/>
    </source>
</evidence>
<sequence length="370" mass="39435">MKRHQVKNLTYDDVTASRGPRQKSLILGVGTAVPASSYSQADILEAFDVQDRRIRSVFVNGGIDRRNLCLPSVEDGSLRTETQAELISKHVTVGLDIGTRALASCLKQAGAELDDVRYICCVSSTGFIVPGFSALLIKELGLSTNCSRLDVVGMGCNAGLNGLGATAGWSELHPGELAVMICIEVCSALYVFDDEMSSAVVNSLFGDGAAAVALISGRGGSSLNAPSLMNFASHIIPEASDAMRIDWHEGHGKFSFALEQDVPYVVGAHAINPITRLLEAAHLLPSDIDHWIIHSGGRKVIDSVRVNLGLTRSDVRHTLGVLRDHGNLSSGSFLFSYERLNLEGSVSPGDTGVMMTMGPGSTIETALLQW</sequence>
<dbReference type="Gene3D" id="3.40.47.10">
    <property type="match status" value="2"/>
</dbReference>
<dbReference type="Pfam" id="PF02797">
    <property type="entry name" value="Chal_sti_synt_C"/>
    <property type="match status" value="1"/>
</dbReference>
<dbReference type="Proteomes" id="UP000294239">
    <property type="component" value="Unassembled WGS sequence"/>
</dbReference>
<gene>
    <name evidence="5" type="ORF">EYC79_01975</name>
</gene>
<dbReference type="InterPro" id="IPR053446">
    <property type="entry name" value="DPA-CoA_Synthase"/>
</dbReference>
<dbReference type="InterPro" id="IPR001099">
    <property type="entry name" value="Chalcone/stilbene_synt_N"/>
</dbReference>
<dbReference type="InterPro" id="IPR011141">
    <property type="entry name" value="Polyketide_synthase_type-III"/>
</dbReference>
<evidence type="ECO:0000313" key="5">
    <source>
        <dbReference type="EMBL" id="TBN18482.1"/>
    </source>
</evidence>
<evidence type="ECO:0000259" key="3">
    <source>
        <dbReference type="Pfam" id="PF00195"/>
    </source>
</evidence>
<organism evidence="5 6">
    <name type="scientific">Agrobacterium cavarae</name>
    <dbReference type="NCBI Taxonomy" id="2528239"/>
    <lineage>
        <taxon>Bacteria</taxon>
        <taxon>Pseudomonadati</taxon>
        <taxon>Pseudomonadota</taxon>
        <taxon>Alphaproteobacteria</taxon>
        <taxon>Hyphomicrobiales</taxon>
        <taxon>Rhizobiaceae</taxon>
        <taxon>Rhizobium/Agrobacterium group</taxon>
        <taxon>Agrobacterium</taxon>
    </lineage>
</organism>
<feature type="domain" description="Chalcone/stilbene synthase N-terminal" evidence="3">
    <location>
        <begin position="95"/>
        <end position="214"/>
    </location>
</feature>
<dbReference type="NCBIfam" id="NF042429">
    <property type="entry name" value="DHPHCoAsyn_DpgA"/>
    <property type="match status" value="1"/>
</dbReference>
<dbReference type="EMBL" id="SISF01000020">
    <property type="protein sequence ID" value="TBN18482.1"/>
    <property type="molecule type" value="Genomic_DNA"/>
</dbReference>
<proteinExistence type="inferred from homology"/>
<evidence type="ECO:0000256" key="1">
    <source>
        <dbReference type="ARBA" id="ARBA00005531"/>
    </source>
</evidence>
<evidence type="ECO:0000256" key="2">
    <source>
        <dbReference type="ARBA" id="ARBA00022679"/>
    </source>
</evidence>
<dbReference type="CDD" id="cd00831">
    <property type="entry name" value="CHS_like"/>
    <property type="match status" value="1"/>
</dbReference>
<evidence type="ECO:0000313" key="6">
    <source>
        <dbReference type="Proteomes" id="UP000294239"/>
    </source>
</evidence>
<dbReference type="PANTHER" id="PTHR11877:SF46">
    <property type="entry name" value="TYPE III POLYKETIDE SYNTHASE A"/>
    <property type="match status" value="1"/>
</dbReference>
<dbReference type="Pfam" id="PF00195">
    <property type="entry name" value="Chal_sti_synt_N"/>
    <property type="match status" value="1"/>
</dbReference>
<comment type="similarity">
    <text evidence="1">Belongs to the thiolase-like superfamily. Chalcone/stilbene synthases family.</text>
</comment>
<dbReference type="InterPro" id="IPR012328">
    <property type="entry name" value="Chalcone/stilbene_synt_C"/>
</dbReference>
<protein>
    <submittedName>
        <fullName evidence="5">Type III polyketide synthase</fullName>
    </submittedName>
</protein>
<accession>A0ABY1YG58</accession>
<name>A0ABY1YG58_9HYPH</name>
<feature type="domain" description="Chalcone/stilbene synthase C-terminal" evidence="4">
    <location>
        <begin position="233"/>
        <end position="369"/>
    </location>
</feature>
<comment type="caution">
    <text evidence="5">The sequence shown here is derived from an EMBL/GenBank/DDBJ whole genome shotgun (WGS) entry which is preliminary data.</text>
</comment>
<keyword evidence="2" id="KW-0808">Transferase</keyword>
<keyword evidence="6" id="KW-1185">Reference proteome</keyword>